<dbReference type="EMBL" id="CAKKNE010000001">
    <property type="protein sequence ID" value="CAH0365434.1"/>
    <property type="molecule type" value="Genomic_DNA"/>
</dbReference>
<gene>
    <name evidence="2" type="ORF">PECAL_1P18740</name>
</gene>
<dbReference type="Proteomes" id="UP000789595">
    <property type="component" value="Unassembled WGS sequence"/>
</dbReference>
<evidence type="ECO:0000313" key="3">
    <source>
        <dbReference type="Proteomes" id="UP000789595"/>
    </source>
</evidence>
<organism evidence="2 3">
    <name type="scientific">Pelagomonas calceolata</name>
    <dbReference type="NCBI Taxonomy" id="35677"/>
    <lineage>
        <taxon>Eukaryota</taxon>
        <taxon>Sar</taxon>
        <taxon>Stramenopiles</taxon>
        <taxon>Ochrophyta</taxon>
        <taxon>Pelagophyceae</taxon>
        <taxon>Pelagomonadales</taxon>
        <taxon>Pelagomonadaceae</taxon>
        <taxon>Pelagomonas</taxon>
    </lineage>
</organism>
<keyword evidence="3" id="KW-1185">Reference proteome</keyword>
<dbReference type="AlphaFoldDB" id="A0A8J2SBN0"/>
<proteinExistence type="predicted"/>
<protein>
    <submittedName>
        <fullName evidence="2">Uncharacterized protein</fullName>
    </submittedName>
</protein>
<sequence length="86" mass="9485">GTRTGGRKIFFLIRGRRAAHGHASGILSIPAKQAGACVGRLRHARRLVRRRARPERHLPLRARAGPRRTRCEGGHRGRGAHEDGSL</sequence>
<accession>A0A8J2SBN0</accession>
<name>A0A8J2SBN0_9STRA</name>
<feature type="non-terminal residue" evidence="2">
    <location>
        <position position="1"/>
    </location>
</feature>
<evidence type="ECO:0000313" key="2">
    <source>
        <dbReference type="EMBL" id="CAH0365434.1"/>
    </source>
</evidence>
<reference evidence="2" key="1">
    <citation type="submission" date="2021-11" db="EMBL/GenBank/DDBJ databases">
        <authorList>
            <consortium name="Genoscope - CEA"/>
            <person name="William W."/>
        </authorList>
    </citation>
    <scope>NUCLEOTIDE SEQUENCE</scope>
</reference>
<feature type="compositionally biased region" description="Basic and acidic residues" evidence="1">
    <location>
        <begin position="69"/>
        <end position="86"/>
    </location>
</feature>
<feature type="non-terminal residue" evidence="2">
    <location>
        <position position="86"/>
    </location>
</feature>
<comment type="caution">
    <text evidence="2">The sequence shown here is derived from an EMBL/GenBank/DDBJ whole genome shotgun (WGS) entry which is preliminary data.</text>
</comment>
<evidence type="ECO:0000256" key="1">
    <source>
        <dbReference type="SAM" id="MobiDB-lite"/>
    </source>
</evidence>
<feature type="region of interest" description="Disordered" evidence="1">
    <location>
        <begin position="54"/>
        <end position="86"/>
    </location>
</feature>